<name>A0AAN6US84_9PEZI</name>
<proteinExistence type="predicted"/>
<dbReference type="Proteomes" id="UP001304895">
    <property type="component" value="Unassembled WGS sequence"/>
</dbReference>
<comment type="caution">
    <text evidence="2">The sequence shown here is derived from an EMBL/GenBank/DDBJ whole genome shotgun (WGS) entry which is preliminary data.</text>
</comment>
<dbReference type="EMBL" id="MU853403">
    <property type="protein sequence ID" value="KAK4136936.1"/>
    <property type="molecule type" value="Genomic_DNA"/>
</dbReference>
<gene>
    <name evidence="2" type="ORF">BT67DRAFT_195855</name>
</gene>
<feature type="region of interest" description="Disordered" evidence="1">
    <location>
        <begin position="196"/>
        <end position="239"/>
    </location>
</feature>
<dbReference type="AlphaFoldDB" id="A0AAN6US84"/>
<evidence type="ECO:0000313" key="3">
    <source>
        <dbReference type="Proteomes" id="UP001304895"/>
    </source>
</evidence>
<protein>
    <submittedName>
        <fullName evidence="2">Uncharacterized protein</fullName>
    </submittedName>
</protein>
<sequence>MPFEDNTKMAISMDCLGGAPPPLDLLSVGHEVSSEKGSCHIGNAPATIDDANMDGTQTGRGMEGVSGDETLDHGSRGADLVFGCFGGKPTQAECSDLVSEEAEVSVAVMASEGEHTPPGYPPWNRLGIQAPHGHAPERAFSGNLMGDGVDGSYSFAPLPVEKYTGLSCVHDDVETCRTCAAQSRAERFWSAGVALLGNPPDGEHSSRKRARAPRRHYRGDEQTYPYPPRTNNRSPGFGPGDASMMVPRGVGEQASLATFWL</sequence>
<reference evidence="2" key="2">
    <citation type="submission" date="2023-05" db="EMBL/GenBank/DDBJ databases">
        <authorList>
            <consortium name="Lawrence Berkeley National Laboratory"/>
            <person name="Steindorff A."/>
            <person name="Hensen N."/>
            <person name="Bonometti L."/>
            <person name="Westerberg I."/>
            <person name="Brannstrom I.O."/>
            <person name="Guillou S."/>
            <person name="Cros-Aarteil S."/>
            <person name="Calhoun S."/>
            <person name="Haridas S."/>
            <person name="Kuo A."/>
            <person name="Mondo S."/>
            <person name="Pangilinan J."/>
            <person name="Riley R."/>
            <person name="Labutti K."/>
            <person name="Andreopoulos B."/>
            <person name="Lipzen A."/>
            <person name="Chen C."/>
            <person name="Yanf M."/>
            <person name="Daum C."/>
            <person name="Ng V."/>
            <person name="Clum A."/>
            <person name="Ohm R."/>
            <person name="Martin F."/>
            <person name="Silar P."/>
            <person name="Natvig D."/>
            <person name="Lalanne C."/>
            <person name="Gautier V."/>
            <person name="Ament-Velasquez S.L."/>
            <person name="Kruys A."/>
            <person name="Hutchinson M.I."/>
            <person name="Powell A.J."/>
            <person name="Barry K."/>
            <person name="Miller A.N."/>
            <person name="Grigoriev I.V."/>
            <person name="Debuchy R."/>
            <person name="Gladieux P."/>
            <person name="Thoren M.H."/>
            <person name="Johannesson H."/>
        </authorList>
    </citation>
    <scope>NUCLEOTIDE SEQUENCE</scope>
    <source>
        <strain evidence="2">CBS 123565</strain>
    </source>
</reference>
<organism evidence="2 3">
    <name type="scientific">Trichocladium antarcticum</name>
    <dbReference type="NCBI Taxonomy" id="1450529"/>
    <lineage>
        <taxon>Eukaryota</taxon>
        <taxon>Fungi</taxon>
        <taxon>Dikarya</taxon>
        <taxon>Ascomycota</taxon>
        <taxon>Pezizomycotina</taxon>
        <taxon>Sordariomycetes</taxon>
        <taxon>Sordariomycetidae</taxon>
        <taxon>Sordariales</taxon>
        <taxon>Chaetomiaceae</taxon>
        <taxon>Trichocladium</taxon>
    </lineage>
</organism>
<accession>A0AAN6US84</accession>
<reference evidence="2" key="1">
    <citation type="journal article" date="2023" name="Mol. Phylogenet. Evol.">
        <title>Genome-scale phylogeny and comparative genomics of the fungal order Sordariales.</title>
        <authorList>
            <person name="Hensen N."/>
            <person name="Bonometti L."/>
            <person name="Westerberg I."/>
            <person name="Brannstrom I.O."/>
            <person name="Guillou S."/>
            <person name="Cros-Aarteil S."/>
            <person name="Calhoun S."/>
            <person name="Haridas S."/>
            <person name="Kuo A."/>
            <person name="Mondo S."/>
            <person name="Pangilinan J."/>
            <person name="Riley R."/>
            <person name="LaButti K."/>
            <person name="Andreopoulos B."/>
            <person name="Lipzen A."/>
            <person name="Chen C."/>
            <person name="Yan M."/>
            <person name="Daum C."/>
            <person name="Ng V."/>
            <person name="Clum A."/>
            <person name="Steindorff A."/>
            <person name="Ohm R.A."/>
            <person name="Martin F."/>
            <person name="Silar P."/>
            <person name="Natvig D.O."/>
            <person name="Lalanne C."/>
            <person name="Gautier V."/>
            <person name="Ament-Velasquez S.L."/>
            <person name="Kruys A."/>
            <person name="Hutchinson M.I."/>
            <person name="Powell A.J."/>
            <person name="Barry K."/>
            <person name="Miller A.N."/>
            <person name="Grigoriev I.V."/>
            <person name="Debuchy R."/>
            <person name="Gladieux P."/>
            <person name="Hiltunen Thoren M."/>
            <person name="Johannesson H."/>
        </authorList>
    </citation>
    <scope>NUCLEOTIDE SEQUENCE</scope>
    <source>
        <strain evidence="2">CBS 123565</strain>
    </source>
</reference>
<evidence type="ECO:0000313" key="2">
    <source>
        <dbReference type="EMBL" id="KAK4136936.1"/>
    </source>
</evidence>
<keyword evidence="3" id="KW-1185">Reference proteome</keyword>
<evidence type="ECO:0000256" key="1">
    <source>
        <dbReference type="SAM" id="MobiDB-lite"/>
    </source>
</evidence>
<feature type="compositionally biased region" description="Basic residues" evidence="1">
    <location>
        <begin position="206"/>
        <end position="217"/>
    </location>
</feature>